<keyword evidence="3" id="KW-0238">DNA-binding</keyword>
<evidence type="ECO:0000313" key="8">
    <source>
        <dbReference type="EMBL" id="CAH0392938.1"/>
    </source>
</evidence>
<dbReference type="InterPro" id="IPR011598">
    <property type="entry name" value="bHLH_dom"/>
</dbReference>
<proteinExistence type="predicted"/>
<dbReference type="GO" id="GO:0000977">
    <property type="term" value="F:RNA polymerase II transcription regulatory region sequence-specific DNA binding"/>
    <property type="evidence" value="ECO:0007669"/>
    <property type="project" value="TreeGrafter"/>
</dbReference>
<dbReference type="AlphaFoldDB" id="A0A9P0AH30"/>
<evidence type="ECO:0000256" key="6">
    <source>
        <dbReference type="SAM" id="MobiDB-lite"/>
    </source>
</evidence>
<dbReference type="GO" id="GO:0005634">
    <property type="term" value="C:nucleus"/>
    <property type="evidence" value="ECO:0007669"/>
    <property type="project" value="UniProtKB-SubCell"/>
</dbReference>
<evidence type="ECO:0000256" key="2">
    <source>
        <dbReference type="ARBA" id="ARBA00023015"/>
    </source>
</evidence>
<feature type="region of interest" description="Disordered" evidence="6">
    <location>
        <begin position="127"/>
        <end position="168"/>
    </location>
</feature>
<dbReference type="SMART" id="SM00353">
    <property type="entry name" value="HLH"/>
    <property type="match status" value="1"/>
</dbReference>
<reference evidence="8" key="1">
    <citation type="submission" date="2021-12" db="EMBL/GenBank/DDBJ databases">
        <authorList>
            <person name="King R."/>
        </authorList>
    </citation>
    <scope>NUCLEOTIDE SEQUENCE</scope>
</reference>
<evidence type="ECO:0000256" key="3">
    <source>
        <dbReference type="ARBA" id="ARBA00023125"/>
    </source>
</evidence>
<keyword evidence="2" id="KW-0805">Transcription regulation</keyword>
<name>A0A9P0AH30_BEMTA</name>
<dbReference type="GO" id="GO:0032502">
    <property type="term" value="P:developmental process"/>
    <property type="evidence" value="ECO:0007669"/>
    <property type="project" value="TreeGrafter"/>
</dbReference>
<dbReference type="Pfam" id="PF00010">
    <property type="entry name" value="HLH"/>
    <property type="match status" value="1"/>
</dbReference>
<keyword evidence="5" id="KW-0539">Nucleus</keyword>
<evidence type="ECO:0000259" key="7">
    <source>
        <dbReference type="PROSITE" id="PS50888"/>
    </source>
</evidence>
<dbReference type="PROSITE" id="PS50888">
    <property type="entry name" value="BHLH"/>
    <property type="match status" value="1"/>
</dbReference>
<evidence type="ECO:0000256" key="5">
    <source>
        <dbReference type="ARBA" id="ARBA00023242"/>
    </source>
</evidence>
<dbReference type="KEGG" id="btab:109035258"/>
<comment type="subcellular location">
    <subcellularLocation>
        <location evidence="1">Nucleus</location>
    </subcellularLocation>
</comment>
<dbReference type="Gene3D" id="4.10.280.10">
    <property type="entry name" value="Helix-loop-helix DNA-binding domain"/>
    <property type="match status" value="1"/>
</dbReference>
<dbReference type="GO" id="GO:0000981">
    <property type="term" value="F:DNA-binding transcription factor activity, RNA polymerase II-specific"/>
    <property type="evidence" value="ECO:0007669"/>
    <property type="project" value="TreeGrafter"/>
</dbReference>
<dbReference type="PANTHER" id="PTHR23349:SF72">
    <property type="entry name" value="HLH54F"/>
    <property type="match status" value="1"/>
</dbReference>
<dbReference type="InterPro" id="IPR036638">
    <property type="entry name" value="HLH_DNA-bd_sf"/>
</dbReference>
<keyword evidence="4" id="KW-0804">Transcription</keyword>
<accession>A0A9P0AH30</accession>
<dbReference type="SUPFAM" id="SSF47459">
    <property type="entry name" value="HLH, helix-loop-helix DNA-binding domain"/>
    <property type="match status" value="1"/>
</dbReference>
<evidence type="ECO:0000313" key="9">
    <source>
        <dbReference type="Proteomes" id="UP001152759"/>
    </source>
</evidence>
<dbReference type="CDD" id="cd11423">
    <property type="entry name" value="bHLH_TS_musculin_like"/>
    <property type="match status" value="1"/>
</dbReference>
<sequence>MPRKKSWRCRALDEDIFEDDEASGGGDAGVEKPVQRNAANARERARMRVLSKAFCRLKTTLPWVPADTKLSKLDTLRLATSYIAHLRSVLCLPDDEDYSPPDKPSQPVHPLNLTWPYSFQFHVNNGSNSSSCSADDWKQRELKSRERVPETDVHYSQNRAAGNPSKFRPHTPPAPGFCAFSDAPCNPTHTHTHAFKFKSEDMFEGRSRRYPAAYPHSVFEPSKRLYLMGEEKS</sequence>
<feature type="domain" description="BHLH" evidence="7">
    <location>
        <begin position="34"/>
        <end position="86"/>
    </location>
</feature>
<protein>
    <recommendedName>
        <fullName evidence="7">BHLH domain-containing protein</fullName>
    </recommendedName>
</protein>
<feature type="region of interest" description="Disordered" evidence="6">
    <location>
        <begin position="18"/>
        <end position="40"/>
    </location>
</feature>
<dbReference type="FunFam" id="4.10.280.10:FF:000010">
    <property type="entry name" value="Scleraxis bHLH transcription factor"/>
    <property type="match status" value="1"/>
</dbReference>
<dbReference type="InterPro" id="IPR050283">
    <property type="entry name" value="E-box_TF_Regulators"/>
</dbReference>
<dbReference type="EMBL" id="OU963868">
    <property type="protein sequence ID" value="CAH0392938.1"/>
    <property type="molecule type" value="Genomic_DNA"/>
</dbReference>
<feature type="compositionally biased region" description="Basic and acidic residues" evidence="6">
    <location>
        <begin position="135"/>
        <end position="153"/>
    </location>
</feature>
<evidence type="ECO:0000256" key="4">
    <source>
        <dbReference type="ARBA" id="ARBA00023163"/>
    </source>
</evidence>
<dbReference type="PANTHER" id="PTHR23349">
    <property type="entry name" value="BASIC HELIX-LOOP-HELIX TRANSCRIPTION FACTOR, TWIST"/>
    <property type="match status" value="1"/>
</dbReference>
<keyword evidence="9" id="KW-1185">Reference proteome</keyword>
<dbReference type="GO" id="GO:0046983">
    <property type="term" value="F:protein dimerization activity"/>
    <property type="evidence" value="ECO:0007669"/>
    <property type="project" value="InterPro"/>
</dbReference>
<organism evidence="8 9">
    <name type="scientific">Bemisia tabaci</name>
    <name type="common">Sweetpotato whitefly</name>
    <name type="synonym">Aleurodes tabaci</name>
    <dbReference type="NCBI Taxonomy" id="7038"/>
    <lineage>
        <taxon>Eukaryota</taxon>
        <taxon>Metazoa</taxon>
        <taxon>Ecdysozoa</taxon>
        <taxon>Arthropoda</taxon>
        <taxon>Hexapoda</taxon>
        <taxon>Insecta</taxon>
        <taxon>Pterygota</taxon>
        <taxon>Neoptera</taxon>
        <taxon>Paraneoptera</taxon>
        <taxon>Hemiptera</taxon>
        <taxon>Sternorrhyncha</taxon>
        <taxon>Aleyrodoidea</taxon>
        <taxon>Aleyrodidae</taxon>
        <taxon>Aleyrodinae</taxon>
        <taxon>Bemisia</taxon>
    </lineage>
</organism>
<dbReference type="Proteomes" id="UP001152759">
    <property type="component" value="Chromosome 7"/>
</dbReference>
<gene>
    <name evidence="8" type="ORF">BEMITA_LOCUS11396</name>
</gene>
<evidence type="ECO:0000256" key="1">
    <source>
        <dbReference type="ARBA" id="ARBA00004123"/>
    </source>
</evidence>